<evidence type="ECO:0000256" key="4">
    <source>
        <dbReference type="ARBA" id="ARBA00023136"/>
    </source>
</evidence>
<dbReference type="AlphaFoldDB" id="A0AAV5CT24"/>
<dbReference type="PANTHER" id="PTHR24222">
    <property type="entry name" value="ABC TRANSPORTER B FAMILY"/>
    <property type="match status" value="1"/>
</dbReference>
<keyword evidence="8" id="KW-1185">Reference proteome</keyword>
<feature type="transmembrane region" description="Helical" evidence="6">
    <location>
        <begin position="114"/>
        <end position="132"/>
    </location>
</feature>
<evidence type="ECO:0000313" key="7">
    <source>
        <dbReference type="EMBL" id="GJN01569.1"/>
    </source>
</evidence>
<dbReference type="InterPro" id="IPR039421">
    <property type="entry name" value="Type_1_exporter"/>
</dbReference>
<accession>A0AAV5CT24</accession>
<dbReference type="GO" id="GO:0005524">
    <property type="term" value="F:ATP binding"/>
    <property type="evidence" value="ECO:0007669"/>
    <property type="project" value="InterPro"/>
</dbReference>
<feature type="transmembrane region" description="Helical" evidence="6">
    <location>
        <begin position="47"/>
        <end position="71"/>
    </location>
</feature>
<keyword evidence="3 6" id="KW-1133">Transmembrane helix</keyword>
<protein>
    <submittedName>
        <fullName evidence="7">Uncharacterized protein</fullName>
    </submittedName>
</protein>
<organism evidence="7 8">
    <name type="scientific">Eleusine coracana subsp. coracana</name>
    <dbReference type="NCBI Taxonomy" id="191504"/>
    <lineage>
        <taxon>Eukaryota</taxon>
        <taxon>Viridiplantae</taxon>
        <taxon>Streptophyta</taxon>
        <taxon>Embryophyta</taxon>
        <taxon>Tracheophyta</taxon>
        <taxon>Spermatophyta</taxon>
        <taxon>Magnoliopsida</taxon>
        <taxon>Liliopsida</taxon>
        <taxon>Poales</taxon>
        <taxon>Poaceae</taxon>
        <taxon>PACMAD clade</taxon>
        <taxon>Chloridoideae</taxon>
        <taxon>Cynodonteae</taxon>
        <taxon>Eleusininae</taxon>
        <taxon>Eleusine</taxon>
    </lineage>
</organism>
<dbReference type="InterPro" id="IPR036640">
    <property type="entry name" value="ABC1_TM_sf"/>
</dbReference>
<dbReference type="EMBL" id="BQKI01000009">
    <property type="protein sequence ID" value="GJN01569.1"/>
    <property type="molecule type" value="Genomic_DNA"/>
</dbReference>
<evidence type="ECO:0000256" key="6">
    <source>
        <dbReference type="SAM" id="Phobius"/>
    </source>
</evidence>
<reference evidence="7" key="1">
    <citation type="journal article" date="2018" name="DNA Res.">
        <title>Multiple hybrid de novo genome assembly of finger millet, an orphan allotetraploid crop.</title>
        <authorList>
            <person name="Hatakeyama M."/>
            <person name="Aluri S."/>
            <person name="Balachadran M.T."/>
            <person name="Sivarajan S.R."/>
            <person name="Patrignani A."/>
            <person name="Gruter S."/>
            <person name="Poveda L."/>
            <person name="Shimizu-Inatsugi R."/>
            <person name="Baeten J."/>
            <person name="Francoijs K.J."/>
            <person name="Nataraja K.N."/>
            <person name="Reddy Y.A.N."/>
            <person name="Phadnis S."/>
            <person name="Ravikumar R.L."/>
            <person name="Schlapbach R."/>
            <person name="Sreeman S.M."/>
            <person name="Shimizu K.K."/>
        </authorList>
    </citation>
    <scope>NUCLEOTIDE SEQUENCE</scope>
</reference>
<keyword evidence="4 6" id="KW-0472">Membrane</keyword>
<keyword evidence="2 6" id="KW-0812">Transmembrane</keyword>
<evidence type="ECO:0000313" key="8">
    <source>
        <dbReference type="Proteomes" id="UP001054889"/>
    </source>
</evidence>
<dbReference type="Proteomes" id="UP001054889">
    <property type="component" value="Unassembled WGS sequence"/>
</dbReference>
<evidence type="ECO:0000256" key="5">
    <source>
        <dbReference type="SAM" id="MobiDB-lite"/>
    </source>
</evidence>
<dbReference type="GO" id="GO:0005886">
    <property type="term" value="C:plasma membrane"/>
    <property type="evidence" value="ECO:0007669"/>
    <property type="project" value="TreeGrafter"/>
</dbReference>
<evidence type="ECO:0000256" key="2">
    <source>
        <dbReference type="ARBA" id="ARBA00022692"/>
    </source>
</evidence>
<evidence type="ECO:0000256" key="1">
    <source>
        <dbReference type="ARBA" id="ARBA00004141"/>
    </source>
</evidence>
<feature type="region of interest" description="Disordered" evidence="5">
    <location>
        <begin position="1"/>
        <end position="24"/>
    </location>
</feature>
<sequence length="169" mass="18232">MAESAVADGKADKAANGAGDAAGDGKKRVDQAVAFHELFTFADKWDLMLMAAGSLGALAHGAAMPLFFLLFGDLINGFGKNQTDLRTMTDEVAKVRSFAPRLPFFLFSLISDEYALYFVYLGLVVCVSSYAGEHLSPIHARAGFPYNSPNSLILSVFPDSPRLCFKHSD</sequence>
<proteinExistence type="predicted"/>
<reference evidence="7" key="2">
    <citation type="submission" date="2021-12" db="EMBL/GenBank/DDBJ databases">
        <title>Resequencing data analysis of finger millet.</title>
        <authorList>
            <person name="Hatakeyama M."/>
            <person name="Aluri S."/>
            <person name="Balachadran M.T."/>
            <person name="Sivarajan S.R."/>
            <person name="Poveda L."/>
            <person name="Shimizu-Inatsugi R."/>
            <person name="Schlapbach R."/>
            <person name="Sreeman S.M."/>
            <person name="Shimizu K.K."/>
        </authorList>
    </citation>
    <scope>NUCLEOTIDE SEQUENCE</scope>
</reference>
<dbReference type="PANTHER" id="PTHR24222:SF76">
    <property type="entry name" value="MYCOBACTIN IMPORT ATP-BINDING_PERMEASE PROTEIN IRTB"/>
    <property type="match status" value="1"/>
</dbReference>
<comment type="subcellular location">
    <subcellularLocation>
        <location evidence="1">Membrane</location>
        <topology evidence="1">Multi-pass membrane protein</topology>
    </subcellularLocation>
</comment>
<comment type="caution">
    <text evidence="7">The sequence shown here is derived from an EMBL/GenBank/DDBJ whole genome shotgun (WGS) entry which is preliminary data.</text>
</comment>
<dbReference type="GO" id="GO:0042626">
    <property type="term" value="F:ATPase-coupled transmembrane transporter activity"/>
    <property type="evidence" value="ECO:0007669"/>
    <property type="project" value="TreeGrafter"/>
</dbReference>
<evidence type="ECO:0000256" key="3">
    <source>
        <dbReference type="ARBA" id="ARBA00022989"/>
    </source>
</evidence>
<name>A0AAV5CT24_ELECO</name>
<gene>
    <name evidence="7" type="primary">ga18846</name>
    <name evidence="7" type="ORF">PR202_ga18846</name>
</gene>
<dbReference type="Gene3D" id="1.20.1560.10">
    <property type="entry name" value="ABC transporter type 1, transmembrane domain"/>
    <property type="match status" value="1"/>
</dbReference>